<evidence type="ECO:0000313" key="7">
    <source>
        <dbReference type="Proteomes" id="UP000179258"/>
    </source>
</evidence>
<dbReference type="InterPro" id="IPR011936">
    <property type="entry name" value="Myxo_disulph_rpt"/>
</dbReference>
<sequence>MRFFFALIVCFLAAAAVLAFASFASATTVTDISCTQDSDCGSGAICQSGVCSVKEGPTISVTITQLSACGDGSLDSGEECDDGNTTAGDGCNASCQNEAAPSPGGTFVRPFPQPTNVIFEGKAYPNAFVAILKNGAVAATVAAQGNGSFTANLSGVSGGTYTFSVWAEDNEGRQSTTLSFTVTILARTTTYISGIILPPTIELSAPVIAKGQELGIAGQSFPRAAIKILISPLNMIKQAFADERGRWKYGLDTKDFSVGEYGVQAMALSDSGGQSGFSDKKTFKILPEGAEICAKGDLNHDGKVELADLSIMLHWWGTDNTCADQNHDGIVDLIDISILFYYWRE</sequence>
<dbReference type="Gene3D" id="1.10.1330.10">
    <property type="entry name" value="Dockerin domain"/>
    <property type="match status" value="1"/>
</dbReference>
<keyword evidence="1 4" id="KW-0732">Signal</keyword>
<dbReference type="InterPro" id="IPR013783">
    <property type="entry name" value="Ig-like_fold"/>
</dbReference>
<protein>
    <recommendedName>
        <fullName evidence="5">Bacterial Ig domain-containing protein</fullName>
    </recommendedName>
</protein>
<organism evidence="6 7">
    <name type="scientific">Candidatus Wildermuthbacteria bacterium RIFCSPHIGHO2_02_FULL_47_17</name>
    <dbReference type="NCBI Taxonomy" id="1802452"/>
    <lineage>
        <taxon>Bacteria</taxon>
        <taxon>Candidatus Wildermuthiibacteriota</taxon>
    </lineage>
</organism>
<dbReference type="Proteomes" id="UP000179258">
    <property type="component" value="Unassembled WGS sequence"/>
</dbReference>
<feature type="chain" id="PRO_5009584199" description="Bacterial Ig domain-containing protein" evidence="4">
    <location>
        <begin position="27"/>
        <end position="345"/>
    </location>
</feature>
<name>A0A1G2R242_9BACT</name>
<dbReference type="PROSITE" id="PS00018">
    <property type="entry name" value="EF_HAND_1"/>
    <property type="match status" value="1"/>
</dbReference>
<dbReference type="InterPro" id="IPR041498">
    <property type="entry name" value="Big_6"/>
</dbReference>
<evidence type="ECO:0000259" key="5">
    <source>
        <dbReference type="Pfam" id="PF17936"/>
    </source>
</evidence>
<dbReference type="InterPro" id="IPR018247">
    <property type="entry name" value="EF_Hand_1_Ca_BS"/>
</dbReference>
<proteinExistence type="predicted"/>
<dbReference type="AlphaFoldDB" id="A0A1G2R242"/>
<dbReference type="Pfam" id="PF13948">
    <property type="entry name" value="DUF4215"/>
    <property type="match status" value="1"/>
</dbReference>
<evidence type="ECO:0000256" key="4">
    <source>
        <dbReference type="SAM" id="SignalP"/>
    </source>
</evidence>
<accession>A0A1G2R242</accession>
<feature type="signal peptide" evidence="4">
    <location>
        <begin position="1"/>
        <end position="26"/>
    </location>
</feature>
<reference evidence="6 7" key="1">
    <citation type="journal article" date="2016" name="Nat. Commun.">
        <title>Thousands of microbial genomes shed light on interconnected biogeochemical processes in an aquifer system.</title>
        <authorList>
            <person name="Anantharaman K."/>
            <person name="Brown C.T."/>
            <person name="Hug L.A."/>
            <person name="Sharon I."/>
            <person name="Castelle C.J."/>
            <person name="Probst A.J."/>
            <person name="Thomas B.C."/>
            <person name="Singh A."/>
            <person name="Wilkins M.J."/>
            <person name="Karaoz U."/>
            <person name="Brodie E.L."/>
            <person name="Williams K.H."/>
            <person name="Hubbard S.S."/>
            <person name="Banfield J.F."/>
        </authorList>
    </citation>
    <scope>NUCLEOTIDE SEQUENCE [LARGE SCALE GENOMIC DNA]</scope>
</reference>
<dbReference type="NCBIfam" id="TIGR02232">
    <property type="entry name" value="myxo_disulf_rpt"/>
    <property type="match status" value="1"/>
</dbReference>
<feature type="domain" description="Bacterial Ig" evidence="5">
    <location>
        <begin position="120"/>
        <end position="182"/>
    </location>
</feature>
<evidence type="ECO:0000256" key="3">
    <source>
        <dbReference type="ARBA" id="ARBA00023157"/>
    </source>
</evidence>
<comment type="caution">
    <text evidence="6">The sequence shown here is derived from an EMBL/GenBank/DDBJ whole genome shotgun (WGS) entry which is preliminary data.</text>
</comment>
<dbReference type="InterPro" id="IPR036439">
    <property type="entry name" value="Dockerin_dom_sf"/>
</dbReference>
<dbReference type="Pfam" id="PF17936">
    <property type="entry name" value="Big_6"/>
    <property type="match status" value="1"/>
</dbReference>
<gene>
    <name evidence="6" type="ORF">A3D59_01710</name>
</gene>
<dbReference type="Gene3D" id="2.60.40.10">
    <property type="entry name" value="Immunoglobulins"/>
    <property type="match status" value="1"/>
</dbReference>
<dbReference type="EMBL" id="MHTX01000048">
    <property type="protein sequence ID" value="OHA66926.1"/>
    <property type="molecule type" value="Genomic_DNA"/>
</dbReference>
<evidence type="ECO:0000256" key="2">
    <source>
        <dbReference type="ARBA" id="ARBA00022737"/>
    </source>
</evidence>
<keyword evidence="2" id="KW-0677">Repeat</keyword>
<dbReference type="GO" id="GO:0000272">
    <property type="term" value="P:polysaccharide catabolic process"/>
    <property type="evidence" value="ECO:0007669"/>
    <property type="project" value="InterPro"/>
</dbReference>
<keyword evidence="3" id="KW-1015">Disulfide bond</keyword>
<evidence type="ECO:0000313" key="6">
    <source>
        <dbReference type="EMBL" id="OHA66926.1"/>
    </source>
</evidence>
<dbReference type="SUPFAM" id="SSF63446">
    <property type="entry name" value="Type I dockerin domain"/>
    <property type="match status" value="1"/>
</dbReference>
<evidence type="ECO:0000256" key="1">
    <source>
        <dbReference type="ARBA" id="ARBA00022729"/>
    </source>
</evidence>